<dbReference type="InterPro" id="IPR029058">
    <property type="entry name" value="AB_hydrolase_fold"/>
</dbReference>
<dbReference type="ESTHER" id="mycgi-a4t9s0">
    <property type="family name" value="HNLyase_Bact"/>
</dbReference>
<sequence>MDLCPAGGQAGRMTTYVLIPGMCHGAWCFDQLSESLRQRGHRVLAVTLTGVAERSHLMPGGVNLDTHIADVLAVIDSDAAAAGDLVLVAHSYGGMVITGVADRIPDRVDSLVFVDAVVPRDGEACWDLVNDEERQWYVDVDDTGFGVPPMPFFDPRATAHPLATVLQGLRLTGDLSRFRRRVYVYAREWPGESPLQSSFERVRDDPSWVTYELDGRHNLMRDCPDELLGILLATAER</sequence>
<dbReference type="STRING" id="350054.Mflv_3566"/>
<evidence type="ECO:0000313" key="3">
    <source>
        <dbReference type="EMBL" id="ABP46040.1"/>
    </source>
</evidence>
<dbReference type="eggNOG" id="COG0596">
    <property type="taxonomic scope" value="Bacteria"/>
</dbReference>
<dbReference type="PANTHER" id="PTHR10992">
    <property type="entry name" value="METHYLESTERASE FAMILY MEMBER"/>
    <property type="match status" value="1"/>
</dbReference>
<accession>A4T9S0</accession>
<dbReference type="InterPro" id="IPR000073">
    <property type="entry name" value="AB_hydrolase_1"/>
</dbReference>
<dbReference type="Pfam" id="PF12697">
    <property type="entry name" value="Abhydrolase_6"/>
    <property type="match status" value="1"/>
</dbReference>
<keyword evidence="1" id="KW-0378">Hydrolase</keyword>
<reference evidence="3" key="1">
    <citation type="submission" date="2007-04" db="EMBL/GenBank/DDBJ databases">
        <authorList>
            <consortium name="US DOE Joint Genome Institute"/>
            <person name="Copeland A."/>
            <person name="Lucas S."/>
            <person name="Lapidus A."/>
            <person name="Barry K."/>
            <person name="Detter J.C."/>
            <person name="Glavina del Rio T."/>
            <person name="Hammon N."/>
            <person name="Israni S."/>
            <person name="Dalin E."/>
            <person name="Tice H."/>
            <person name="Pitluck S."/>
            <person name="Chain P."/>
            <person name="Malfatti S."/>
            <person name="Shin M."/>
            <person name="Vergez L."/>
            <person name="Schmutz J."/>
            <person name="Larimer F."/>
            <person name="Land M."/>
            <person name="Hauser L."/>
            <person name="Kyrpides N."/>
            <person name="Mikhailova N."/>
            <person name="Miller C."/>
            <person name="Richardson P."/>
        </authorList>
    </citation>
    <scope>NUCLEOTIDE SEQUENCE</scope>
    <source>
        <strain evidence="3">PYR-GCK</strain>
    </source>
</reference>
<dbReference type="GO" id="GO:0080031">
    <property type="term" value="F:methyl salicylate esterase activity"/>
    <property type="evidence" value="ECO:0007669"/>
    <property type="project" value="TreeGrafter"/>
</dbReference>
<organism evidence="3">
    <name type="scientific">Mycolicibacterium gilvum (strain PYR-GCK)</name>
    <name type="common">Mycobacterium gilvum (strain PYR-GCK)</name>
    <dbReference type="NCBI Taxonomy" id="350054"/>
    <lineage>
        <taxon>Bacteria</taxon>
        <taxon>Bacillati</taxon>
        <taxon>Actinomycetota</taxon>
        <taxon>Actinomycetes</taxon>
        <taxon>Mycobacteriales</taxon>
        <taxon>Mycobacteriaceae</taxon>
        <taxon>Mycolicibacterium</taxon>
    </lineage>
</organism>
<dbReference type="InterPro" id="IPR045889">
    <property type="entry name" value="MES/HNL"/>
</dbReference>
<evidence type="ECO:0000256" key="1">
    <source>
        <dbReference type="ARBA" id="ARBA00022801"/>
    </source>
</evidence>
<name>A4T9S0_MYCGI</name>
<evidence type="ECO:0000259" key="2">
    <source>
        <dbReference type="Pfam" id="PF12697"/>
    </source>
</evidence>
<dbReference type="GO" id="GO:0080030">
    <property type="term" value="F:methyl indole-3-acetate esterase activity"/>
    <property type="evidence" value="ECO:0007669"/>
    <property type="project" value="TreeGrafter"/>
</dbReference>
<dbReference type="KEGG" id="mgi:Mflv_3566"/>
<dbReference type="GO" id="GO:0009694">
    <property type="term" value="P:jasmonic acid metabolic process"/>
    <property type="evidence" value="ECO:0007669"/>
    <property type="project" value="TreeGrafter"/>
</dbReference>
<gene>
    <name evidence="3" type="ordered locus">Mflv_3566</name>
</gene>
<dbReference type="Gene3D" id="3.40.50.1820">
    <property type="entry name" value="alpha/beta hydrolase"/>
    <property type="match status" value="1"/>
</dbReference>
<feature type="domain" description="AB hydrolase-1" evidence="2">
    <location>
        <begin position="17"/>
        <end position="227"/>
    </location>
</feature>
<protein>
    <recommendedName>
        <fullName evidence="2">AB hydrolase-1 domain-containing protein</fullName>
    </recommendedName>
</protein>
<dbReference type="GO" id="GO:0009696">
    <property type="term" value="P:salicylic acid metabolic process"/>
    <property type="evidence" value="ECO:0007669"/>
    <property type="project" value="TreeGrafter"/>
</dbReference>
<dbReference type="AlphaFoldDB" id="A4T9S0"/>
<dbReference type="GO" id="GO:0080032">
    <property type="term" value="F:methyl jasmonate esterase activity"/>
    <property type="evidence" value="ECO:0007669"/>
    <property type="project" value="TreeGrafter"/>
</dbReference>
<proteinExistence type="predicted"/>
<dbReference type="SUPFAM" id="SSF53474">
    <property type="entry name" value="alpha/beta-Hydrolases"/>
    <property type="match status" value="1"/>
</dbReference>
<reference evidence="3" key="2">
    <citation type="journal article" date="2013" name="PLoS ONE">
        <title>A Gene Expression Study of the Activities of Aromatic Ring-Cleavage Dioxygenases in Mycobacterium gilvum PYR-GCK to Changes in Salinity and pH during Pyrene Degradation.</title>
        <authorList>
            <person name="Badejo A.C."/>
            <person name="Badejo A.O."/>
            <person name="Shin K.H."/>
            <person name="Chai Y.G."/>
        </authorList>
    </citation>
    <scope>NUCLEOTIDE SEQUENCE [LARGE SCALE GENOMIC DNA]</scope>
    <source>
        <strain evidence="3">PYR-GCK</strain>
    </source>
</reference>
<dbReference type="EMBL" id="CP000656">
    <property type="protein sequence ID" value="ABP46040.1"/>
    <property type="molecule type" value="Genomic_DNA"/>
</dbReference>
<dbReference type="HOGENOM" id="CLU_046066_3_2_11"/>
<dbReference type="PANTHER" id="PTHR10992:SF1083">
    <property type="entry name" value="METHYLESTERASE 1"/>
    <property type="match status" value="1"/>
</dbReference>